<dbReference type="Pfam" id="PF07681">
    <property type="entry name" value="DoxX"/>
    <property type="match status" value="1"/>
</dbReference>
<feature type="transmembrane region" description="Helical" evidence="7">
    <location>
        <begin position="150"/>
        <end position="170"/>
    </location>
</feature>
<organism evidence="8 9">
    <name type="scientific">Nocardia stercoris</name>
    <dbReference type="NCBI Taxonomy" id="2483361"/>
    <lineage>
        <taxon>Bacteria</taxon>
        <taxon>Bacillati</taxon>
        <taxon>Actinomycetota</taxon>
        <taxon>Actinomycetes</taxon>
        <taxon>Mycobacteriales</taxon>
        <taxon>Nocardiaceae</taxon>
        <taxon>Nocardia</taxon>
    </lineage>
</organism>
<evidence type="ECO:0000256" key="5">
    <source>
        <dbReference type="ARBA" id="ARBA00022989"/>
    </source>
</evidence>
<dbReference type="AlphaFoldDB" id="A0A3M2L7G9"/>
<reference evidence="8 9" key="1">
    <citation type="submission" date="2018-10" db="EMBL/GenBank/DDBJ databases">
        <title>Isolation from cow dung.</title>
        <authorList>
            <person name="Ling L."/>
        </authorList>
    </citation>
    <scope>NUCLEOTIDE SEQUENCE [LARGE SCALE GENOMIC DNA]</scope>
    <source>
        <strain evidence="8 9">NEAU-LL90</strain>
    </source>
</reference>
<comment type="similarity">
    <text evidence="2">Belongs to the DoxX family.</text>
</comment>
<comment type="caution">
    <text evidence="8">The sequence shown here is derived from an EMBL/GenBank/DDBJ whole genome shotgun (WGS) entry which is preliminary data.</text>
</comment>
<accession>A0A3M2L7G9</accession>
<dbReference type="Proteomes" id="UP000279275">
    <property type="component" value="Unassembled WGS sequence"/>
</dbReference>
<evidence type="ECO:0000313" key="9">
    <source>
        <dbReference type="Proteomes" id="UP000279275"/>
    </source>
</evidence>
<keyword evidence="4 7" id="KW-0812">Transmembrane</keyword>
<evidence type="ECO:0000313" key="8">
    <source>
        <dbReference type="EMBL" id="RMI33294.1"/>
    </source>
</evidence>
<evidence type="ECO:0000256" key="2">
    <source>
        <dbReference type="ARBA" id="ARBA00006679"/>
    </source>
</evidence>
<evidence type="ECO:0000256" key="3">
    <source>
        <dbReference type="ARBA" id="ARBA00022475"/>
    </source>
</evidence>
<keyword evidence="3" id="KW-1003">Cell membrane</keyword>
<dbReference type="EMBL" id="RFFH01000003">
    <property type="protein sequence ID" value="RMI33294.1"/>
    <property type="molecule type" value="Genomic_DNA"/>
</dbReference>
<evidence type="ECO:0000256" key="7">
    <source>
        <dbReference type="SAM" id="Phobius"/>
    </source>
</evidence>
<feature type="transmembrane region" description="Helical" evidence="7">
    <location>
        <begin position="75"/>
        <end position="99"/>
    </location>
</feature>
<name>A0A3M2L7G9_9NOCA</name>
<feature type="transmembrane region" description="Helical" evidence="7">
    <location>
        <begin position="119"/>
        <end position="138"/>
    </location>
</feature>
<gene>
    <name evidence="8" type="ORF">EBN03_08930</name>
</gene>
<protein>
    <submittedName>
        <fullName evidence="8">DoxX family protein</fullName>
    </submittedName>
</protein>
<dbReference type="InterPro" id="IPR051907">
    <property type="entry name" value="DoxX-like_oxidoreductase"/>
</dbReference>
<evidence type="ECO:0000256" key="4">
    <source>
        <dbReference type="ARBA" id="ARBA00022692"/>
    </source>
</evidence>
<dbReference type="GO" id="GO:0005886">
    <property type="term" value="C:plasma membrane"/>
    <property type="evidence" value="ECO:0007669"/>
    <property type="project" value="UniProtKB-SubCell"/>
</dbReference>
<dbReference type="InterPro" id="IPR032808">
    <property type="entry name" value="DoxX"/>
</dbReference>
<comment type="subcellular location">
    <subcellularLocation>
        <location evidence="1">Cell membrane</location>
        <topology evidence="1">Multi-pass membrane protein</topology>
    </subcellularLocation>
</comment>
<proteinExistence type="inferred from homology"/>
<evidence type="ECO:0000256" key="6">
    <source>
        <dbReference type="ARBA" id="ARBA00023136"/>
    </source>
</evidence>
<dbReference type="RefSeq" id="WP_122187489.1">
    <property type="nucleotide sequence ID" value="NZ_RFFH01000003.1"/>
</dbReference>
<sequence>MTTLAPSPAADTRTHDLGVLVLRVIVGGIMAVHGTQKLFGWFGGHGLDGAATGFAAMGYPAAKAMATLAAVIETFGGLALIVGLLTPLAAAAIVGNMLNAVVVKWDGGFFAPNGYEYELLLTVAAAALALTGPGAIAVDRFVPVLRRHRLGYGVAALVLALVTGVIFALIRN</sequence>
<evidence type="ECO:0000256" key="1">
    <source>
        <dbReference type="ARBA" id="ARBA00004651"/>
    </source>
</evidence>
<keyword evidence="6 7" id="KW-0472">Membrane</keyword>
<dbReference type="PANTHER" id="PTHR33452">
    <property type="entry name" value="OXIDOREDUCTASE CATD-RELATED"/>
    <property type="match status" value="1"/>
</dbReference>
<keyword evidence="9" id="KW-1185">Reference proteome</keyword>
<dbReference type="PANTHER" id="PTHR33452:SF1">
    <property type="entry name" value="INNER MEMBRANE PROTEIN YPHA-RELATED"/>
    <property type="match status" value="1"/>
</dbReference>
<keyword evidence="5 7" id="KW-1133">Transmembrane helix</keyword>
<dbReference type="OrthoDB" id="346004at2"/>